<evidence type="ECO:0000313" key="2">
    <source>
        <dbReference type="Proteomes" id="UP000789396"/>
    </source>
</evidence>
<comment type="caution">
    <text evidence="1">The sequence shown here is derived from an EMBL/GenBank/DDBJ whole genome shotgun (WGS) entry which is preliminary data.</text>
</comment>
<organism evidence="1 2">
    <name type="scientific">Racocetra fulgida</name>
    <dbReference type="NCBI Taxonomy" id="60492"/>
    <lineage>
        <taxon>Eukaryota</taxon>
        <taxon>Fungi</taxon>
        <taxon>Fungi incertae sedis</taxon>
        <taxon>Mucoromycota</taxon>
        <taxon>Glomeromycotina</taxon>
        <taxon>Glomeromycetes</taxon>
        <taxon>Diversisporales</taxon>
        <taxon>Gigasporaceae</taxon>
        <taxon>Racocetra</taxon>
    </lineage>
</organism>
<gene>
    <name evidence="1" type="ORF">RFULGI_LOCUS8219</name>
</gene>
<dbReference type="Proteomes" id="UP000789396">
    <property type="component" value="Unassembled WGS sequence"/>
</dbReference>
<protein>
    <submittedName>
        <fullName evidence="1">16062_t:CDS:1</fullName>
    </submittedName>
</protein>
<proteinExistence type="predicted"/>
<dbReference type="AlphaFoldDB" id="A0A9N9DNG0"/>
<reference evidence="1" key="1">
    <citation type="submission" date="2021-06" db="EMBL/GenBank/DDBJ databases">
        <authorList>
            <person name="Kallberg Y."/>
            <person name="Tangrot J."/>
            <person name="Rosling A."/>
        </authorList>
    </citation>
    <scope>NUCLEOTIDE SEQUENCE</scope>
    <source>
        <strain evidence="1">IN212</strain>
    </source>
</reference>
<feature type="non-terminal residue" evidence="1">
    <location>
        <position position="1"/>
    </location>
</feature>
<sequence>LESRALVDNFDKIIKQSDNGQDIKVREIKVVDETELQEYEGMGW</sequence>
<dbReference type="EMBL" id="CAJVPZ010012985">
    <property type="protein sequence ID" value="CAG8644941.1"/>
    <property type="molecule type" value="Genomic_DNA"/>
</dbReference>
<evidence type="ECO:0000313" key="1">
    <source>
        <dbReference type="EMBL" id="CAG8644941.1"/>
    </source>
</evidence>
<name>A0A9N9DNG0_9GLOM</name>
<keyword evidence="2" id="KW-1185">Reference proteome</keyword>
<accession>A0A9N9DNG0</accession>